<keyword evidence="2" id="KW-0472">Membrane</keyword>
<proteinExistence type="predicted"/>
<accession>A0A3R7J4B7</accession>
<protein>
    <recommendedName>
        <fullName evidence="5">Mid2 domain-containing protein</fullName>
    </recommendedName>
</protein>
<organism evidence="3 4">
    <name type="scientific">Aspergillus turcosus</name>
    <dbReference type="NCBI Taxonomy" id="1245748"/>
    <lineage>
        <taxon>Eukaryota</taxon>
        <taxon>Fungi</taxon>
        <taxon>Dikarya</taxon>
        <taxon>Ascomycota</taxon>
        <taxon>Pezizomycotina</taxon>
        <taxon>Eurotiomycetes</taxon>
        <taxon>Eurotiomycetidae</taxon>
        <taxon>Eurotiales</taxon>
        <taxon>Aspergillaceae</taxon>
        <taxon>Aspergillus</taxon>
        <taxon>Aspergillus subgen. Fumigati</taxon>
    </lineage>
</organism>
<keyword evidence="4" id="KW-1185">Reference proteome</keyword>
<feature type="region of interest" description="Disordered" evidence="1">
    <location>
        <begin position="180"/>
        <end position="204"/>
    </location>
</feature>
<evidence type="ECO:0000256" key="2">
    <source>
        <dbReference type="SAM" id="Phobius"/>
    </source>
</evidence>
<name>A0A3R7J4B7_9EURO</name>
<keyword evidence="2" id="KW-0812">Transmembrane</keyword>
<dbReference type="STRING" id="1245748.A0A3R7J4B7"/>
<gene>
    <name evidence="3" type="ORF">CFD26_106861</name>
</gene>
<dbReference type="Proteomes" id="UP000215289">
    <property type="component" value="Unassembled WGS sequence"/>
</dbReference>
<evidence type="ECO:0000313" key="3">
    <source>
        <dbReference type="EMBL" id="RLL97009.1"/>
    </source>
</evidence>
<feature type="transmembrane region" description="Helical" evidence="2">
    <location>
        <begin position="225"/>
        <end position="248"/>
    </location>
</feature>
<evidence type="ECO:0000256" key="1">
    <source>
        <dbReference type="SAM" id="MobiDB-lite"/>
    </source>
</evidence>
<evidence type="ECO:0000313" key="4">
    <source>
        <dbReference type="Proteomes" id="UP000215289"/>
    </source>
</evidence>
<reference evidence="3 4" key="1">
    <citation type="submission" date="2018-08" db="EMBL/GenBank/DDBJ databases">
        <title>Draft genome sequences of two Aspergillus turcosus clinical strains isolated from bronchoalveolar lavage fluid: one azole-susceptible and the other azole-resistant.</title>
        <authorList>
            <person name="Parent-Michaud M."/>
            <person name="Dufresne P.J."/>
            <person name="Fournier E."/>
            <person name="Martineau C."/>
            <person name="Moreira S."/>
            <person name="Perkins V."/>
            <person name="De Repentigny L."/>
            <person name="Dufresne S.F."/>
        </authorList>
    </citation>
    <scope>NUCLEOTIDE SEQUENCE [LARGE SCALE GENOMIC DNA]</scope>
    <source>
        <strain evidence="3">HMR AF 1038</strain>
    </source>
</reference>
<evidence type="ECO:0008006" key="5">
    <source>
        <dbReference type="Google" id="ProtNLM"/>
    </source>
</evidence>
<dbReference type="EMBL" id="NIDN02000092">
    <property type="protein sequence ID" value="RLL97009.1"/>
    <property type="molecule type" value="Genomic_DNA"/>
</dbReference>
<dbReference type="OrthoDB" id="4770059at2759"/>
<dbReference type="AlphaFoldDB" id="A0A3R7J4B7"/>
<sequence>MSSAGLAVAVTTATSTTTMVTTTIPMVTVYTPPASCSSSWTYEASTYNGITSGILLQNAFSVDTNCFPPGFQQNGRILASQVFSPGACPDQYSTQQFVVSNAITTATCCLSDFSLYAGSGYVGCVSTFTGATKVAARAGGIIFSTSDYTTSTSISGTYTMWGMPIVIEVESTDRSLYTTAPSTSATTTATATAPSSTSLTSSSSHIATQTTVSSSSSGLSSGAKAGVGVGVGVGVGALAVLGFLAFWLRRRRKAPAPSGPPMQHFHEVQGFPVSELHADTRKSRFPITELPS</sequence>
<comment type="caution">
    <text evidence="3">The sequence shown here is derived from an EMBL/GenBank/DDBJ whole genome shotgun (WGS) entry which is preliminary data.</text>
</comment>
<keyword evidence="2" id="KW-1133">Transmembrane helix</keyword>